<dbReference type="PANTHER" id="PTHR45527:SF1">
    <property type="entry name" value="FATTY ACID SYNTHASE"/>
    <property type="match status" value="1"/>
</dbReference>
<dbReference type="Gene3D" id="3.30.300.30">
    <property type="match status" value="1"/>
</dbReference>
<dbReference type="Pfam" id="PF13193">
    <property type="entry name" value="AMP-binding_C"/>
    <property type="match status" value="1"/>
</dbReference>
<protein>
    <submittedName>
        <fullName evidence="7">Non-ribosomal peptide synthetase</fullName>
    </submittedName>
</protein>
<dbReference type="Gene3D" id="3.30.559.30">
    <property type="entry name" value="Nonribosomal peptide synthetase, condensation domain"/>
    <property type="match status" value="1"/>
</dbReference>
<dbReference type="GO" id="GO:0043041">
    <property type="term" value="P:amino acid activation for nonribosomal peptide biosynthetic process"/>
    <property type="evidence" value="ECO:0007669"/>
    <property type="project" value="TreeGrafter"/>
</dbReference>
<dbReference type="GO" id="GO:0044550">
    <property type="term" value="P:secondary metabolite biosynthetic process"/>
    <property type="evidence" value="ECO:0007669"/>
    <property type="project" value="TreeGrafter"/>
</dbReference>
<dbReference type="Gene3D" id="3.40.50.980">
    <property type="match status" value="2"/>
</dbReference>
<evidence type="ECO:0000256" key="4">
    <source>
        <dbReference type="ARBA" id="ARBA00022598"/>
    </source>
</evidence>
<keyword evidence="2" id="KW-0596">Phosphopantetheine</keyword>
<dbReference type="InterPro" id="IPR025110">
    <property type="entry name" value="AMP-bd_C"/>
</dbReference>
<dbReference type="EMBL" id="PKLL01000025">
    <property type="protein sequence ID" value="RZE18528.1"/>
    <property type="molecule type" value="Genomic_DNA"/>
</dbReference>
<dbReference type="Proteomes" id="UP000292693">
    <property type="component" value="Unassembled WGS sequence"/>
</dbReference>
<dbReference type="Pfam" id="PF07993">
    <property type="entry name" value="NAD_binding_4"/>
    <property type="match status" value="1"/>
</dbReference>
<dbReference type="GO" id="GO:0005737">
    <property type="term" value="C:cytoplasm"/>
    <property type="evidence" value="ECO:0007669"/>
    <property type="project" value="TreeGrafter"/>
</dbReference>
<dbReference type="Pfam" id="PF00550">
    <property type="entry name" value="PP-binding"/>
    <property type="match status" value="1"/>
</dbReference>
<feature type="region of interest" description="Disordered" evidence="5">
    <location>
        <begin position="813"/>
        <end position="836"/>
    </location>
</feature>
<gene>
    <name evidence="7" type="ORF">C0Q92_20695</name>
</gene>
<dbReference type="InterPro" id="IPR020845">
    <property type="entry name" value="AMP-binding_CS"/>
</dbReference>
<dbReference type="InterPro" id="IPR000873">
    <property type="entry name" value="AMP-dep_synth/lig_dom"/>
</dbReference>
<name>A0A8G1ZLQ9_9ACTN</name>
<dbReference type="InterPro" id="IPR010071">
    <property type="entry name" value="AA_adenyl_dom"/>
</dbReference>
<dbReference type="Gene3D" id="2.30.38.10">
    <property type="entry name" value="Luciferase, Domain 3"/>
    <property type="match status" value="1"/>
</dbReference>
<evidence type="ECO:0000256" key="5">
    <source>
        <dbReference type="SAM" id="MobiDB-lite"/>
    </source>
</evidence>
<dbReference type="PANTHER" id="PTHR45527">
    <property type="entry name" value="NONRIBOSOMAL PEPTIDE SYNTHETASE"/>
    <property type="match status" value="1"/>
</dbReference>
<dbReference type="InterPro" id="IPR020806">
    <property type="entry name" value="PKS_PP-bd"/>
</dbReference>
<dbReference type="InterPro" id="IPR045851">
    <property type="entry name" value="AMP-bd_C_sf"/>
</dbReference>
<dbReference type="Gene3D" id="3.40.50.720">
    <property type="entry name" value="NAD(P)-binding Rossmann-like Domain"/>
    <property type="match status" value="1"/>
</dbReference>
<accession>A0A8G1ZLQ9</accession>
<dbReference type="GO" id="GO:0016874">
    <property type="term" value="F:ligase activity"/>
    <property type="evidence" value="ECO:0007669"/>
    <property type="project" value="UniProtKB-KW"/>
</dbReference>
<dbReference type="SUPFAM" id="SSF47336">
    <property type="entry name" value="ACP-like"/>
    <property type="match status" value="1"/>
</dbReference>
<dbReference type="SMART" id="SM00823">
    <property type="entry name" value="PKS_PP"/>
    <property type="match status" value="1"/>
</dbReference>
<dbReference type="PROSITE" id="PS00455">
    <property type="entry name" value="AMP_BINDING"/>
    <property type="match status" value="1"/>
</dbReference>
<keyword evidence="4" id="KW-0436">Ligase</keyword>
<dbReference type="InterPro" id="IPR036291">
    <property type="entry name" value="NAD(P)-bd_dom_sf"/>
</dbReference>
<reference evidence="7 8" key="1">
    <citation type="submission" date="2017-12" db="EMBL/GenBank/DDBJ databases">
        <title>Population genomics insights into the ecological differentiation and adaptive evolution in streptomycetes.</title>
        <authorList>
            <person name="Li Y."/>
            <person name="Huang Y."/>
        </authorList>
    </citation>
    <scope>NUCLEOTIDE SEQUENCE [LARGE SCALE GENOMIC DNA]</scope>
    <source>
        <strain evidence="7 8">NBRC 100770</strain>
    </source>
</reference>
<dbReference type="InterPro" id="IPR036736">
    <property type="entry name" value="ACP-like_sf"/>
</dbReference>
<dbReference type="InterPro" id="IPR009081">
    <property type="entry name" value="PP-bd_ACP"/>
</dbReference>
<evidence type="ECO:0000313" key="7">
    <source>
        <dbReference type="EMBL" id="RZE18528.1"/>
    </source>
</evidence>
<dbReference type="PROSITE" id="PS50075">
    <property type="entry name" value="CARRIER"/>
    <property type="match status" value="1"/>
</dbReference>
<comment type="caution">
    <text evidence="7">The sequence shown here is derived from an EMBL/GenBank/DDBJ whole genome shotgun (WGS) entry which is preliminary data.</text>
</comment>
<dbReference type="CDD" id="cd05930">
    <property type="entry name" value="A_NRPS"/>
    <property type="match status" value="1"/>
</dbReference>
<dbReference type="SUPFAM" id="SSF56801">
    <property type="entry name" value="Acetyl-CoA synthetase-like"/>
    <property type="match status" value="1"/>
</dbReference>
<dbReference type="Gene3D" id="1.10.1200.10">
    <property type="entry name" value="ACP-like"/>
    <property type="match status" value="1"/>
</dbReference>
<dbReference type="Gene3D" id="3.30.559.10">
    <property type="entry name" value="Chloramphenicol acetyltransferase-like domain"/>
    <property type="match status" value="1"/>
</dbReference>
<dbReference type="InterPro" id="IPR010080">
    <property type="entry name" value="Thioester_reductase-like_dom"/>
</dbReference>
<dbReference type="NCBIfam" id="TIGR01733">
    <property type="entry name" value="AA-adenyl-dom"/>
    <property type="match status" value="1"/>
</dbReference>
<feature type="domain" description="Carrier" evidence="6">
    <location>
        <begin position="525"/>
        <end position="599"/>
    </location>
</feature>
<dbReference type="InterPro" id="IPR023213">
    <property type="entry name" value="CAT-like_dom_sf"/>
</dbReference>
<dbReference type="GO" id="GO:0031177">
    <property type="term" value="F:phosphopantetheine binding"/>
    <property type="evidence" value="ECO:0007669"/>
    <property type="project" value="InterPro"/>
</dbReference>
<comment type="cofactor">
    <cofactor evidence="1">
        <name>pantetheine 4'-phosphate</name>
        <dbReference type="ChEBI" id="CHEBI:47942"/>
    </cofactor>
</comment>
<proteinExistence type="predicted"/>
<dbReference type="InterPro" id="IPR001242">
    <property type="entry name" value="Condensation_dom"/>
</dbReference>
<dbReference type="SUPFAM" id="SSF52777">
    <property type="entry name" value="CoA-dependent acyltransferases"/>
    <property type="match status" value="2"/>
</dbReference>
<keyword evidence="3" id="KW-0597">Phosphoprotein</keyword>
<evidence type="ECO:0000256" key="1">
    <source>
        <dbReference type="ARBA" id="ARBA00001957"/>
    </source>
</evidence>
<dbReference type="SUPFAM" id="SSF51735">
    <property type="entry name" value="NAD(P)-binding Rossmann-fold domains"/>
    <property type="match status" value="1"/>
</dbReference>
<dbReference type="InterPro" id="IPR013120">
    <property type="entry name" value="FAR_NAD-bd"/>
</dbReference>
<evidence type="ECO:0000256" key="3">
    <source>
        <dbReference type="ARBA" id="ARBA00022553"/>
    </source>
</evidence>
<dbReference type="Pfam" id="PF00668">
    <property type="entry name" value="Condensation"/>
    <property type="match status" value="1"/>
</dbReference>
<dbReference type="NCBIfam" id="TIGR01746">
    <property type="entry name" value="Thioester-redct"/>
    <property type="match status" value="1"/>
</dbReference>
<dbReference type="PIRSF" id="PIRSF001617">
    <property type="entry name" value="Alpha-AR"/>
    <property type="match status" value="1"/>
</dbReference>
<dbReference type="GO" id="GO:0008610">
    <property type="term" value="P:lipid biosynthetic process"/>
    <property type="evidence" value="ECO:0007669"/>
    <property type="project" value="UniProtKB-ARBA"/>
</dbReference>
<organism evidence="7 8">
    <name type="scientific">Streptomyces albidoflavus</name>
    <dbReference type="NCBI Taxonomy" id="1886"/>
    <lineage>
        <taxon>Bacteria</taxon>
        <taxon>Bacillati</taxon>
        <taxon>Actinomycetota</taxon>
        <taxon>Actinomycetes</taxon>
        <taxon>Kitasatosporales</taxon>
        <taxon>Streptomycetaceae</taxon>
        <taxon>Streptomyces</taxon>
        <taxon>Streptomyces albidoflavus group</taxon>
    </lineage>
</organism>
<sequence length="1449" mass="154718">MLPELIRAHARRHPHREAVVAGHRRLSYAELSRRADALALLLRSHGVGRGSVVAVHLERSADVVVAVAAVLGAGAAYTVVEPATPVAHGTDALARLGADLVLAAPEHERDLAGAGLPVLVAPAGEAVPAGPGGEEYPPSPAAVADNDVAYVLYTSGSTGTPKGVMVTHANIRHYTVSLLDRLGITEPLRYAHVTTLGADLGNTCLFLALWTGGTLHLVDDATRRDPRGLLDHLRAERVDVLKTTPSHWNAMEDGFGDAPADGPVLRFLLLGGELLGVPQARRVLASGVTRVLVNHYGPTETTVGVAAHVLRGPAALDGLAPDARSVPIGTPLGATTLLLRTDDGRLAGRDAVGELLVAGPSVARGYRDAPEATRAAFAEDPALPGAGPVYRTGDRVRADADGVLEFLGRGDRQVKISGYRVELGHVEAGLRRLPRVAHAAALHRPGRRPALVAAVVLTGTPRREGDALRRELGPHLPAHMVPDRVVVLDAFPLNANGKTDHRALGALVEERLADERRPVPETAFPTGDPLVAEVAHAWERALGHRAFGPDDAFHEAGGTSIDAIQVIAHLQAGGHQVAAARFLAEPTVSALARLIADGTAGSALAPGGPARPVEEDDTALSPAQQWFFERDFAAPDHWNQALLLDVAPTVRAERLAAAVEDAVAPHPLLRTAFRDGPGGIRRVVTDPGPVFSRSALPAGGSAAVQAAIRDTAALRQAEISVRDGRLFKAHLFQGDGQAHLLLIAHHLAVDAVSWRILVGDLSRSYGVRLRGGVPDRPPADGFGAWATDLRARREQLREDLSYWDDLRRLPVLGRDDPAPDAPAGGPDGADNTEGGSRSVWFGLSRAETEALAESAGARTGGGTQDLLLAAFAQALAEADGRDELVVDVESHGRRSFHEAIEISRVVGWFTSTFPVRVAIAPGDVETTAKAVATALDRVPHLGIAYGLHAEGRRADLCFNYLGGFALPHGDELAPALSRYAVGPVRGAANDRVHDLKLTARTHEGRLVADVSYSPRRHTPERMAEICRTAGRLLLRWAGLPRTEVAPVHERGSSTGLLAQVPEVFHTGPATAARREYTEVLLTGATGFIGAHLLHLLLTRTRAHVHCLVRAGDDAAARERLREVHDWYLPEEPLRAWEDRVSVHAADLGRPSFGLAEETLDGLRRRTDAVYHLASDTRLFGDRDSFERQNVAPVRELIRLAATGRPKDLHYMSTLAVCGAGGPDGTVVFSEDSLNVGQSFLNEYERSKYRAEQLVREFADGGGGGFIYRSGNVTGHSVTGRFQRNGGDNRLVQMLRSCARLGRVPATGDQGVVLSPVDLVAEAMLALSLSTRVTGGTHHVDAHQEVAYTELFAAMREAGCALEPTGARGFAALFGAALERGDVDETLSLAHFWAGRPARAVRYDHTRTRRALADLGVAFPVLDRAWLRRFFTDLVRRGELPSGTHNKEYA</sequence>
<evidence type="ECO:0000259" key="6">
    <source>
        <dbReference type="PROSITE" id="PS50075"/>
    </source>
</evidence>
<dbReference type="Pfam" id="PF00501">
    <property type="entry name" value="AMP-binding"/>
    <property type="match status" value="1"/>
</dbReference>
<dbReference type="GO" id="GO:0017000">
    <property type="term" value="P:antibiotic biosynthetic process"/>
    <property type="evidence" value="ECO:0007669"/>
    <property type="project" value="UniProtKB-ARBA"/>
</dbReference>
<evidence type="ECO:0000256" key="2">
    <source>
        <dbReference type="ARBA" id="ARBA00022450"/>
    </source>
</evidence>
<evidence type="ECO:0000313" key="8">
    <source>
        <dbReference type="Proteomes" id="UP000292693"/>
    </source>
</evidence>